<keyword evidence="8" id="KW-1185">Reference proteome</keyword>
<keyword evidence="5 6" id="KW-0472">Membrane</keyword>
<gene>
    <name evidence="7" type="ORF">LTR09_010934</name>
</gene>
<keyword evidence="3 6" id="KW-0812">Transmembrane</keyword>
<evidence type="ECO:0000256" key="5">
    <source>
        <dbReference type="ARBA" id="ARBA00023136"/>
    </source>
</evidence>
<dbReference type="GO" id="GO:0016020">
    <property type="term" value="C:membrane"/>
    <property type="evidence" value="ECO:0007669"/>
    <property type="project" value="UniProtKB-SubCell"/>
</dbReference>
<name>A0AAJ0D6W0_9PEZI</name>
<dbReference type="AlphaFoldDB" id="A0AAJ0D6W0"/>
<evidence type="ECO:0000256" key="4">
    <source>
        <dbReference type="ARBA" id="ARBA00022989"/>
    </source>
</evidence>
<comment type="caution">
    <text evidence="7">The sequence shown here is derived from an EMBL/GenBank/DDBJ whole genome shotgun (WGS) entry which is preliminary data.</text>
</comment>
<dbReference type="InterPro" id="IPR005349">
    <property type="entry name" value="TMEM14"/>
</dbReference>
<keyword evidence="4 6" id="KW-1133">Transmembrane helix</keyword>
<evidence type="ECO:0000313" key="8">
    <source>
        <dbReference type="Proteomes" id="UP001271007"/>
    </source>
</evidence>
<evidence type="ECO:0008006" key="9">
    <source>
        <dbReference type="Google" id="ProtNLM"/>
    </source>
</evidence>
<dbReference type="Proteomes" id="UP001271007">
    <property type="component" value="Unassembled WGS sequence"/>
</dbReference>
<dbReference type="Gene3D" id="1.10.10.1740">
    <property type="entry name" value="Transmembrane protein 14-like"/>
    <property type="match status" value="1"/>
</dbReference>
<feature type="transmembrane region" description="Helical" evidence="6">
    <location>
        <begin position="30"/>
        <end position="48"/>
    </location>
</feature>
<protein>
    <recommendedName>
        <fullName evidence="9">Transmembrane protein 14C</fullName>
    </recommendedName>
</protein>
<proteinExistence type="inferred from homology"/>
<dbReference type="PANTHER" id="PTHR12668">
    <property type="entry name" value="TRANSMEMBRANE PROTEIN 14, 15"/>
    <property type="match status" value="1"/>
</dbReference>
<feature type="transmembrane region" description="Helical" evidence="6">
    <location>
        <begin position="54"/>
        <end position="71"/>
    </location>
</feature>
<reference evidence="7" key="1">
    <citation type="submission" date="2023-04" db="EMBL/GenBank/DDBJ databases">
        <title>Black Yeasts Isolated from many extreme environments.</title>
        <authorList>
            <person name="Coleine C."/>
            <person name="Stajich J.E."/>
            <person name="Selbmann L."/>
        </authorList>
    </citation>
    <scope>NUCLEOTIDE SEQUENCE</scope>
    <source>
        <strain evidence="7">CCFEE 5312</strain>
    </source>
</reference>
<dbReference type="Pfam" id="PF03647">
    <property type="entry name" value="Tmemb_14"/>
    <property type="match status" value="1"/>
</dbReference>
<feature type="transmembrane region" description="Helical" evidence="6">
    <location>
        <begin position="83"/>
        <end position="101"/>
    </location>
</feature>
<comment type="subcellular location">
    <subcellularLocation>
        <location evidence="1">Membrane</location>
    </subcellularLocation>
</comment>
<evidence type="ECO:0000256" key="6">
    <source>
        <dbReference type="SAM" id="Phobius"/>
    </source>
</evidence>
<evidence type="ECO:0000256" key="3">
    <source>
        <dbReference type="ARBA" id="ARBA00022692"/>
    </source>
</evidence>
<evidence type="ECO:0000313" key="7">
    <source>
        <dbReference type="EMBL" id="KAK3047676.1"/>
    </source>
</evidence>
<dbReference type="EMBL" id="JAWDJX010000058">
    <property type="protein sequence ID" value="KAK3047676.1"/>
    <property type="molecule type" value="Genomic_DNA"/>
</dbReference>
<evidence type="ECO:0000256" key="1">
    <source>
        <dbReference type="ARBA" id="ARBA00004370"/>
    </source>
</evidence>
<dbReference type="InterPro" id="IPR044890">
    <property type="entry name" value="TMEM14_sf"/>
</dbReference>
<evidence type="ECO:0000256" key="2">
    <source>
        <dbReference type="ARBA" id="ARBA00007590"/>
    </source>
</evidence>
<comment type="similarity">
    <text evidence="2">Belongs to the TMEM14 family.</text>
</comment>
<accession>A0AAJ0D6W0</accession>
<organism evidence="7 8">
    <name type="scientific">Extremus antarcticus</name>
    <dbReference type="NCBI Taxonomy" id="702011"/>
    <lineage>
        <taxon>Eukaryota</taxon>
        <taxon>Fungi</taxon>
        <taxon>Dikarya</taxon>
        <taxon>Ascomycota</taxon>
        <taxon>Pezizomycotina</taxon>
        <taxon>Dothideomycetes</taxon>
        <taxon>Dothideomycetidae</taxon>
        <taxon>Mycosphaerellales</taxon>
        <taxon>Extremaceae</taxon>
        <taxon>Extremus</taxon>
    </lineage>
</organism>
<dbReference type="PANTHER" id="PTHR12668:SF15">
    <property type="entry name" value="UPF0136 DOMAIN PROTEIN (AFU_ORTHOLOGUE AFUA_1G03720)"/>
    <property type="match status" value="1"/>
</dbReference>
<sequence>MSLPQIAYLLAALTAGGGITGYIRAGSVPSLVAGCGVGALYALGGYRIANRQTYGAEIALLASIVLAGSSFPRALKTQKPLPIGLSVLAATGLWTFGQVVVNGRTTV</sequence>